<keyword evidence="1" id="KW-0812">Transmembrane</keyword>
<dbReference type="EMBL" id="CZQD01000015">
    <property type="protein sequence ID" value="CUS55928.1"/>
    <property type="molecule type" value="Genomic_DNA"/>
</dbReference>
<keyword evidence="1" id="KW-0472">Membrane</keyword>
<accession>A0A160TY40</accession>
<feature type="transmembrane region" description="Helical" evidence="1">
    <location>
        <begin position="61"/>
        <end position="85"/>
    </location>
</feature>
<dbReference type="Pfam" id="PF14329">
    <property type="entry name" value="DUF4386"/>
    <property type="match status" value="1"/>
</dbReference>
<dbReference type="InterPro" id="IPR025495">
    <property type="entry name" value="DUF4386"/>
</dbReference>
<feature type="transmembrane region" description="Helical" evidence="1">
    <location>
        <begin position="109"/>
        <end position="129"/>
    </location>
</feature>
<feature type="transmembrane region" description="Helical" evidence="1">
    <location>
        <begin position="165"/>
        <end position="186"/>
    </location>
</feature>
<organism evidence="2">
    <name type="scientific">hydrothermal vent metagenome</name>
    <dbReference type="NCBI Taxonomy" id="652676"/>
    <lineage>
        <taxon>unclassified sequences</taxon>
        <taxon>metagenomes</taxon>
        <taxon>ecological metagenomes</taxon>
    </lineage>
</organism>
<evidence type="ECO:0000256" key="1">
    <source>
        <dbReference type="SAM" id="Phobius"/>
    </source>
</evidence>
<protein>
    <recommendedName>
        <fullName evidence="3">DUF4386 domain-containing protein</fullName>
    </recommendedName>
</protein>
<gene>
    <name evidence="2" type="ORF">MGWOODY_Hyp152</name>
</gene>
<evidence type="ECO:0000313" key="2">
    <source>
        <dbReference type="EMBL" id="CUS55928.1"/>
    </source>
</evidence>
<keyword evidence="1" id="KW-1133">Transmembrane helix</keyword>
<feature type="transmembrane region" description="Helical" evidence="1">
    <location>
        <begin position="29"/>
        <end position="49"/>
    </location>
</feature>
<evidence type="ECO:0008006" key="3">
    <source>
        <dbReference type="Google" id="ProtNLM"/>
    </source>
</evidence>
<proteinExistence type="predicted"/>
<dbReference type="AlphaFoldDB" id="A0A160TY40"/>
<feature type="transmembrane region" description="Helical" evidence="1">
    <location>
        <begin position="138"/>
        <end position="159"/>
    </location>
</feature>
<name>A0A160TY40_9ZZZZ</name>
<sequence length="198" mass="21385">MAVRPQLFVEDDPVQTLANLTGQEGLARVGIALELGSAIFQALTAVWFAKLFSHIDRHAASVVALFGMVNAIATLASSVMLRAALDSALGHSSADPAISHLFILTSHHFWAAGAIFFGLWLIPMGWIVLKGRFGPRPLGWILILGGIGYVASVFIAVLAPHAGAWIGLLTIPPTIGEFWMIGLLFWKGLRRTSKYDQK</sequence>
<reference evidence="2" key="1">
    <citation type="submission" date="2015-10" db="EMBL/GenBank/DDBJ databases">
        <authorList>
            <person name="Gilbert D.G."/>
        </authorList>
    </citation>
    <scope>NUCLEOTIDE SEQUENCE</scope>
</reference>